<evidence type="ECO:0000256" key="16">
    <source>
        <dbReference type="ARBA" id="ARBA00039024"/>
    </source>
</evidence>
<name>A0AAW0D1I1_9AGAR</name>
<keyword evidence="13" id="KW-1133">Transmembrane helix</keyword>
<comment type="caution">
    <text evidence="20">The sequence shown here is derived from an EMBL/GenBank/DDBJ whole genome shotgun (WGS) entry which is preliminary data.</text>
</comment>
<keyword evidence="10" id="KW-0418">Kinase</keyword>
<evidence type="ECO:0000256" key="2">
    <source>
        <dbReference type="ARBA" id="ARBA00004229"/>
    </source>
</evidence>
<dbReference type="Proteomes" id="UP001362999">
    <property type="component" value="Unassembled WGS sequence"/>
</dbReference>
<evidence type="ECO:0000256" key="13">
    <source>
        <dbReference type="ARBA" id="ARBA00022989"/>
    </source>
</evidence>
<keyword evidence="14" id="KW-0472">Membrane</keyword>
<dbReference type="GO" id="GO:0008270">
    <property type="term" value="F:zinc ion binding"/>
    <property type="evidence" value="ECO:0007669"/>
    <property type="project" value="UniProtKB-KW"/>
</dbReference>
<keyword evidence="8" id="KW-0479">Metal-binding</keyword>
<keyword evidence="4" id="KW-0150">Chloroplast</keyword>
<evidence type="ECO:0000256" key="15">
    <source>
        <dbReference type="ARBA" id="ARBA00024015"/>
    </source>
</evidence>
<evidence type="ECO:0000256" key="1">
    <source>
        <dbReference type="ARBA" id="ARBA00004141"/>
    </source>
</evidence>
<evidence type="ECO:0000313" key="21">
    <source>
        <dbReference type="Proteomes" id="UP001362999"/>
    </source>
</evidence>
<keyword evidence="6" id="KW-0808">Transferase</keyword>
<evidence type="ECO:0000259" key="19">
    <source>
        <dbReference type="PROSITE" id="PS50865"/>
    </source>
</evidence>
<comment type="subcellular location">
    <subcellularLocation>
        <location evidence="1">Membrane</location>
        <topology evidence="1">Multi-pass membrane protein</topology>
    </subcellularLocation>
    <subcellularLocation>
        <location evidence="2">Plastid</location>
        <location evidence="2">Chloroplast</location>
    </subcellularLocation>
</comment>
<dbReference type="InterPro" id="IPR002893">
    <property type="entry name" value="Znf_MYND"/>
</dbReference>
<evidence type="ECO:0000256" key="5">
    <source>
        <dbReference type="ARBA" id="ARBA00022640"/>
    </source>
</evidence>
<proteinExistence type="inferred from homology"/>
<dbReference type="SUPFAM" id="SSF144232">
    <property type="entry name" value="HIT/MYND zinc finger-like"/>
    <property type="match status" value="1"/>
</dbReference>
<dbReference type="Pfam" id="PF01753">
    <property type="entry name" value="zf-MYND"/>
    <property type="match status" value="1"/>
</dbReference>
<evidence type="ECO:0000256" key="8">
    <source>
        <dbReference type="ARBA" id="ARBA00022723"/>
    </source>
</evidence>
<dbReference type="PROSITE" id="PS50865">
    <property type="entry name" value="ZF_MYND_2"/>
    <property type="match status" value="1"/>
</dbReference>
<comment type="similarity">
    <text evidence="3">Belongs to the polyprenol kinase family.</text>
</comment>
<evidence type="ECO:0000256" key="17">
    <source>
        <dbReference type="ARBA" id="ARBA00048889"/>
    </source>
</evidence>
<comment type="pathway">
    <text evidence="15">Cofactor biosynthesis; tocopherol biosynthesis.</text>
</comment>
<evidence type="ECO:0000313" key="20">
    <source>
        <dbReference type="EMBL" id="KAK7046305.1"/>
    </source>
</evidence>
<evidence type="ECO:0000256" key="3">
    <source>
        <dbReference type="ARBA" id="ARBA00010794"/>
    </source>
</evidence>
<evidence type="ECO:0000256" key="11">
    <source>
        <dbReference type="ARBA" id="ARBA00022833"/>
    </source>
</evidence>
<evidence type="ECO:0000256" key="14">
    <source>
        <dbReference type="ARBA" id="ARBA00023136"/>
    </source>
</evidence>
<dbReference type="PANTHER" id="PTHR32523:SF8">
    <property type="entry name" value="DOLICHOL KINASE"/>
    <property type="match status" value="1"/>
</dbReference>
<keyword evidence="11" id="KW-0862">Zinc</keyword>
<evidence type="ECO:0000256" key="10">
    <source>
        <dbReference type="ARBA" id="ARBA00022777"/>
    </source>
</evidence>
<keyword evidence="12" id="KW-0809">Transit peptide</keyword>
<accession>A0AAW0D1I1</accession>
<dbReference type="EC" id="2.7.1.182" evidence="16"/>
<evidence type="ECO:0000256" key="4">
    <source>
        <dbReference type="ARBA" id="ARBA00022528"/>
    </source>
</evidence>
<dbReference type="GO" id="GO:0010276">
    <property type="term" value="F:phytol kinase activity"/>
    <property type="evidence" value="ECO:0007669"/>
    <property type="project" value="UniProtKB-EC"/>
</dbReference>
<keyword evidence="21" id="KW-1185">Reference proteome</keyword>
<dbReference type="PANTHER" id="PTHR32523">
    <property type="entry name" value="PHYTOL KINASE 1, CHLOROPLASTIC"/>
    <property type="match status" value="1"/>
</dbReference>
<keyword evidence="5" id="KW-0934">Plastid</keyword>
<dbReference type="AlphaFoldDB" id="A0AAW0D1I1"/>
<evidence type="ECO:0000256" key="7">
    <source>
        <dbReference type="ARBA" id="ARBA00022692"/>
    </source>
</evidence>
<dbReference type="Gene3D" id="6.10.140.2220">
    <property type="match status" value="1"/>
</dbReference>
<reference evidence="20 21" key="1">
    <citation type="journal article" date="2024" name="J Genomics">
        <title>Draft genome sequencing and assembly of Favolaschia claudopus CIRM-BRFM 2984 isolated from oak limbs.</title>
        <authorList>
            <person name="Navarro D."/>
            <person name="Drula E."/>
            <person name="Chaduli D."/>
            <person name="Cazenave R."/>
            <person name="Ahrendt S."/>
            <person name="Wang J."/>
            <person name="Lipzen A."/>
            <person name="Daum C."/>
            <person name="Barry K."/>
            <person name="Grigoriev I.V."/>
            <person name="Favel A."/>
            <person name="Rosso M.N."/>
            <person name="Martin F."/>
        </authorList>
    </citation>
    <scope>NUCLEOTIDE SEQUENCE [LARGE SCALE GENOMIC DNA]</scope>
    <source>
        <strain evidence="20 21">CIRM-BRFM 2984</strain>
    </source>
</reference>
<evidence type="ECO:0000256" key="12">
    <source>
        <dbReference type="ARBA" id="ARBA00022946"/>
    </source>
</evidence>
<feature type="domain" description="MYND-type" evidence="19">
    <location>
        <begin position="443"/>
        <end position="482"/>
    </location>
</feature>
<comment type="catalytic activity">
    <reaction evidence="17">
        <text>phytol + CTP = phytyl phosphate + CDP + H(+)</text>
        <dbReference type="Rhea" id="RHEA:38055"/>
        <dbReference type="ChEBI" id="CHEBI:15378"/>
        <dbReference type="ChEBI" id="CHEBI:17327"/>
        <dbReference type="ChEBI" id="CHEBI:37563"/>
        <dbReference type="ChEBI" id="CHEBI:58069"/>
        <dbReference type="ChEBI" id="CHEBI:75483"/>
        <dbReference type="EC" id="2.7.1.182"/>
    </reaction>
</comment>
<protein>
    <recommendedName>
        <fullName evidence="16">phytol kinase</fullName>
        <ecNumber evidence="16">2.7.1.182</ecNumber>
    </recommendedName>
</protein>
<dbReference type="GO" id="GO:0016020">
    <property type="term" value="C:membrane"/>
    <property type="evidence" value="ECO:0007669"/>
    <property type="project" value="UniProtKB-SubCell"/>
</dbReference>
<gene>
    <name evidence="20" type="ORF">R3P38DRAFT_2873219</name>
</gene>
<keyword evidence="7" id="KW-0812">Transmembrane</keyword>
<evidence type="ECO:0000256" key="9">
    <source>
        <dbReference type="ARBA" id="ARBA00022771"/>
    </source>
</evidence>
<dbReference type="InterPro" id="IPR039606">
    <property type="entry name" value="Phytol/farnesol_kinase"/>
</dbReference>
<evidence type="ECO:0000256" key="18">
    <source>
        <dbReference type="PROSITE-ProRule" id="PRU00134"/>
    </source>
</evidence>
<organism evidence="20 21">
    <name type="scientific">Favolaschia claudopus</name>
    <dbReference type="NCBI Taxonomy" id="2862362"/>
    <lineage>
        <taxon>Eukaryota</taxon>
        <taxon>Fungi</taxon>
        <taxon>Dikarya</taxon>
        <taxon>Basidiomycota</taxon>
        <taxon>Agaricomycotina</taxon>
        <taxon>Agaricomycetes</taxon>
        <taxon>Agaricomycetidae</taxon>
        <taxon>Agaricales</taxon>
        <taxon>Marasmiineae</taxon>
        <taxon>Mycenaceae</taxon>
        <taxon>Favolaschia</taxon>
    </lineage>
</organism>
<sequence length="626" mass="70189">MSVHPALHIDCLKRLPPSKRLLADAAMSDHRTLKDLQLVRMHVLAAPQSQRKLMLPVLYFNINPSEVPDMDVFDVETESQANAVAAAHGCIERAIDAIRSLYALDLPAGIGIDLWPRVWPWFRFLFLYQHQNPTGNSAIDQRFCVDFLMLAGGLADHKETSDLITATPCFWFMLGRTWHCVPAIPDPHRRILAFNELRYFIVNKKLLESTNLEELLDGAGGTWSDLAHLVYMCHILSMDVLTPKNENVMDSSEIYFFHSGIMFLILVDPTLEDPQKQSPTLSHLGEALLSHGILSVLRNGMLALIKTAESSAVPALYACFNVLTVFFVTNSGCAKLPEAITDGLLTTLILCARSHFGQDVHGQLGIYFKQLLSAAAIDYRVLSALDAFWPDIDQLTDDPAFKPSGLVHESWKAFRSLVDERLQLLHEFHRSNTSFRACDNLDCYSLGTKHEFRRCSGCRSSYYCSPACQIADWRDGGHREACDSCGTLLLSERNNNNFNAQQRSFLRVLVHHDYQKERFTLQLKQVVFKAKRIMFSSPEWLSISSRAAASHGRMGIDVVYLGRSAGSTCLVVPLRSSSSVIHDKLAMLANELPSGLPLDTEWDPHAVADEIESILRHDGANVVEIR</sequence>
<dbReference type="EMBL" id="JAWWNJ010000010">
    <property type="protein sequence ID" value="KAK7046305.1"/>
    <property type="molecule type" value="Genomic_DNA"/>
</dbReference>
<keyword evidence="9 18" id="KW-0863">Zinc-finger</keyword>
<evidence type="ECO:0000256" key="6">
    <source>
        <dbReference type="ARBA" id="ARBA00022679"/>
    </source>
</evidence>